<dbReference type="Gene3D" id="3.90.320.10">
    <property type="match status" value="1"/>
</dbReference>
<keyword evidence="8 13" id="KW-0269">Exonuclease</keyword>
<evidence type="ECO:0000313" key="15">
    <source>
        <dbReference type="EMBL" id="AEM74226.1"/>
    </source>
</evidence>
<evidence type="ECO:0000313" key="16">
    <source>
        <dbReference type="Proteomes" id="UP000009257"/>
    </source>
</evidence>
<dbReference type="EMBL" id="CP003001">
    <property type="protein sequence ID" value="AEM74226.1"/>
    <property type="molecule type" value="Genomic_DNA"/>
</dbReference>
<comment type="cofactor">
    <cofactor evidence="13">
        <name>Mg(2+)</name>
        <dbReference type="ChEBI" id="CHEBI:18420"/>
    </cofactor>
    <cofactor evidence="13">
        <name>Mn(2+)</name>
        <dbReference type="ChEBI" id="CHEBI:29035"/>
    </cofactor>
    <text evidence="13">Mg(2+) or Mn(2+) required for ssDNA cleavage activity.</text>
</comment>
<dbReference type="InterPro" id="IPR022765">
    <property type="entry name" value="Dna2/Cas4_DUF83"/>
</dbReference>
<dbReference type="KEGG" id="clc:Calla_1624"/>
<dbReference type="EC" id="3.1.12.1" evidence="3 13"/>
<feature type="domain" description="DUF83" evidence="14">
    <location>
        <begin position="8"/>
        <end position="177"/>
    </location>
</feature>
<dbReference type="RefSeq" id="WP_014042848.1">
    <property type="nucleotide sequence ID" value="NC_015949.1"/>
</dbReference>
<evidence type="ECO:0000256" key="13">
    <source>
        <dbReference type="RuleBase" id="RU365022"/>
    </source>
</evidence>
<evidence type="ECO:0000256" key="6">
    <source>
        <dbReference type="ARBA" id="ARBA00022723"/>
    </source>
</evidence>
<evidence type="ECO:0000256" key="1">
    <source>
        <dbReference type="ARBA" id="ARBA00001966"/>
    </source>
</evidence>
<keyword evidence="5 13" id="KW-0540">Nuclease</keyword>
<organism evidence="15 16">
    <name type="scientific">Caldicellulosiruptor acetigenus 6A</name>
    <dbReference type="NCBI Taxonomy" id="632516"/>
    <lineage>
        <taxon>Bacteria</taxon>
        <taxon>Bacillati</taxon>
        <taxon>Bacillota</taxon>
        <taxon>Bacillota incertae sedis</taxon>
        <taxon>Caldicellulosiruptorales</taxon>
        <taxon>Caldicellulosiruptoraceae</taxon>
        <taxon>Caldicellulosiruptor</taxon>
    </lineage>
</organism>
<evidence type="ECO:0000256" key="9">
    <source>
        <dbReference type="ARBA" id="ARBA00023004"/>
    </source>
</evidence>
<comment type="similarity">
    <text evidence="2 13">Belongs to the CRISPR-associated exonuclease Cas4 family.</text>
</comment>
<evidence type="ECO:0000259" key="14">
    <source>
        <dbReference type="Pfam" id="PF01930"/>
    </source>
</evidence>
<comment type="cofactor">
    <cofactor evidence="1">
        <name>[4Fe-4S] cluster</name>
        <dbReference type="ChEBI" id="CHEBI:49883"/>
    </cofactor>
</comment>
<evidence type="ECO:0000256" key="5">
    <source>
        <dbReference type="ARBA" id="ARBA00022722"/>
    </source>
</evidence>
<dbReference type="PANTHER" id="PTHR36531">
    <property type="entry name" value="CRISPR-ASSOCIATED EXONUCLEASE CAS4"/>
    <property type="match status" value="1"/>
</dbReference>
<evidence type="ECO:0000256" key="8">
    <source>
        <dbReference type="ARBA" id="ARBA00022839"/>
    </source>
</evidence>
<name>G2PT67_9FIRM</name>
<evidence type="ECO:0000256" key="7">
    <source>
        <dbReference type="ARBA" id="ARBA00022801"/>
    </source>
</evidence>
<gene>
    <name evidence="15" type="ORF">Calla_1624</name>
</gene>
<dbReference type="PANTHER" id="PTHR36531:SF6">
    <property type="entry name" value="DNA REPLICATION ATP-DEPENDENT HELICASE_NUCLEASE DNA2"/>
    <property type="match status" value="1"/>
</dbReference>
<evidence type="ECO:0000256" key="3">
    <source>
        <dbReference type="ARBA" id="ARBA00012768"/>
    </source>
</evidence>
<dbReference type="AlphaFoldDB" id="G2PT67"/>
<accession>G2PT67</accession>
<comment type="cofactor">
    <cofactor evidence="13">
        <name>iron-sulfur cluster</name>
        <dbReference type="ChEBI" id="CHEBI:30408"/>
    </cofactor>
</comment>
<proteinExistence type="inferred from homology"/>
<keyword evidence="7 13" id="KW-0378">Hydrolase</keyword>
<evidence type="ECO:0000256" key="11">
    <source>
        <dbReference type="ARBA" id="ARBA00023118"/>
    </source>
</evidence>
<reference evidence="15 16" key="1">
    <citation type="submission" date="2011-08" db="EMBL/GenBank/DDBJ databases">
        <title>Complete sequence of Caldicellulosiruptor lactoaceticus 6A.</title>
        <authorList>
            <consortium name="US DOE Joint Genome Institute"/>
            <person name="Lucas S."/>
            <person name="Han J."/>
            <person name="Lapidus A."/>
            <person name="Cheng J.-F."/>
            <person name="Goodwin L."/>
            <person name="Pitluck S."/>
            <person name="Peters L."/>
            <person name="Davenport K."/>
            <person name="Detter J.C."/>
            <person name="Han C."/>
            <person name="Tapia R."/>
            <person name="Land M."/>
            <person name="Hauser L."/>
            <person name="Kyrpides N."/>
            <person name="Ivanova N."/>
            <person name="Ovchinnikova G."/>
            <person name="Pagani I."/>
            <person name="Blumer-Schuette S.E."/>
            <person name="Kelly R.M."/>
            <person name="Woyke T."/>
        </authorList>
    </citation>
    <scope>NUCLEOTIDE SEQUENCE [LARGE SCALE GENOMIC DNA]</scope>
    <source>
        <strain evidence="15 16">6A</strain>
    </source>
</reference>
<protein>
    <recommendedName>
        <fullName evidence="4 13">CRISPR-associated exonuclease Cas4</fullName>
        <ecNumber evidence="3 13">3.1.12.1</ecNumber>
    </recommendedName>
</protein>
<dbReference type="NCBIfam" id="TIGR00372">
    <property type="entry name" value="cas4"/>
    <property type="match status" value="1"/>
</dbReference>
<dbReference type="GO" id="GO:0004527">
    <property type="term" value="F:exonuclease activity"/>
    <property type="evidence" value="ECO:0007669"/>
    <property type="project" value="UniProtKB-KW"/>
</dbReference>
<dbReference type="Pfam" id="PF01930">
    <property type="entry name" value="Cas_Cas4"/>
    <property type="match status" value="1"/>
</dbReference>
<dbReference type="InterPro" id="IPR013343">
    <property type="entry name" value="CRISPR-assoc_prot_Cas4"/>
</dbReference>
<keyword evidence="9 13" id="KW-0408">Iron</keyword>
<dbReference type="Proteomes" id="UP000009257">
    <property type="component" value="Chromosome"/>
</dbReference>
<evidence type="ECO:0000256" key="4">
    <source>
        <dbReference type="ARBA" id="ARBA00020049"/>
    </source>
</evidence>
<comment type="function">
    <text evidence="13">CRISPR (clustered regularly interspaced short palindromic repeat) is an adaptive immune system that provides protection against mobile genetic elements (viruses, transposable elements and conjugative plasmids). CRISPR clusters contain sequences complementary to antecedent mobile elements and target invading nucleic acids. CRISPR clusters are transcribed and processed into CRISPR RNA (crRNA).</text>
</comment>
<sequence length="190" mass="22734">MENYIPISSINTYVYCPRRFYIEYFLGLREDNQYTLEGKNIQSELQFYGINGFYYKNLYVVSERFKIEGIIDIVIESSDRVCIVEKKHGKRHAWENDYFQVLAQILAFEETTNIKVNEAYIFYFESKKRQKIEVEENKITKLAEILDNMRKIAEGILKPAWEFSNKCPKCSELLNCFPYEIKQTNIFEEM</sequence>
<dbReference type="InterPro" id="IPR011604">
    <property type="entry name" value="PDDEXK-like_dom_sf"/>
</dbReference>
<dbReference type="GO" id="GO:0051536">
    <property type="term" value="F:iron-sulfur cluster binding"/>
    <property type="evidence" value="ECO:0007669"/>
    <property type="project" value="UniProtKB-KW"/>
</dbReference>
<evidence type="ECO:0000256" key="2">
    <source>
        <dbReference type="ARBA" id="ARBA00009189"/>
    </source>
</evidence>
<dbReference type="GO" id="GO:0046872">
    <property type="term" value="F:metal ion binding"/>
    <property type="evidence" value="ECO:0007669"/>
    <property type="project" value="UniProtKB-KW"/>
</dbReference>
<dbReference type="GO" id="GO:0051607">
    <property type="term" value="P:defense response to virus"/>
    <property type="evidence" value="ECO:0007669"/>
    <property type="project" value="UniProtKB-KW"/>
</dbReference>
<keyword evidence="6 13" id="KW-0479">Metal-binding</keyword>
<evidence type="ECO:0000256" key="12">
    <source>
        <dbReference type="ARBA" id="ARBA00023211"/>
    </source>
</evidence>
<keyword evidence="12 13" id="KW-0464">Manganese</keyword>
<dbReference type="HOGENOM" id="CLU_102055_1_0_9"/>
<dbReference type="InterPro" id="IPR051827">
    <property type="entry name" value="Cas4_exonuclease"/>
</dbReference>
<evidence type="ECO:0000256" key="10">
    <source>
        <dbReference type="ARBA" id="ARBA00023014"/>
    </source>
</evidence>
<keyword evidence="10 13" id="KW-0411">Iron-sulfur</keyword>
<keyword evidence="11 13" id="KW-0051">Antiviral defense</keyword>